<name>A0A5C6M0W6_9PLAN</name>
<evidence type="ECO:0000313" key="1">
    <source>
        <dbReference type="EMBL" id="TWW08366.1"/>
    </source>
</evidence>
<sequence>AITQANHWRTFDAAYIETLVLQDRRRRELPSPTLVRPRRTELLEETDLEEPDPAVYDHLTTLEEDLEHE</sequence>
<dbReference type="AlphaFoldDB" id="A0A5C6M0W6"/>
<dbReference type="Proteomes" id="UP000321083">
    <property type="component" value="Unassembled WGS sequence"/>
</dbReference>
<accession>A0A5C6M0W6</accession>
<proteinExistence type="predicted"/>
<feature type="non-terminal residue" evidence="1">
    <location>
        <position position="1"/>
    </location>
</feature>
<gene>
    <name evidence="1" type="ORF">E3A20_25040</name>
</gene>
<protein>
    <submittedName>
        <fullName evidence="1">Uncharacterized protein</fullName>
    </submittedName>
</protein>
<keyword evidence="2" id="KW-1185">Reference proteome</keyword>
<comment type="caution">
    <text evidence="1">The sequence shown here is derived from an EMBL/GenBank/DDBJ whole genome shotgun (WGS) entry which is preliminary data.</text>
</comment>
<reference evidence="1 2" key="1">
    <citation type="submission" date="2019-08" db="EMBL/GenBank/DDBJ databases">
        <title>100 year-old enigma solved: identification of Planctomyces bekefii, the type genus and species of the phylum Planctomycetes.</title>
        <authorList>
            <person name="Svetlana D.N."/>
            <person name="Overmann J."/>
        </authorList>
    </citation>
    <scope>NUCLEOTIDE SEQUENCE [LARGE SCALE GENOMIC DNA]</scope>
    <source>
        <strain evidence="1">Phe10_nw2017</strain>
    </source>
</reference>
<reference evidence="1 2" key="2">
    <citation type="submission" date="2019-08" db="EMBL/GenBank/DDBJ databases">
        <authorList>
            <person name="Henke P."/>
        </authorList>
    </citation>
    <scope>NUCLEOTIDE SEQUENCE [LARGE SCALE GENOMIC DNA]</scope>
    <source>
        <strain evidence="1">Phe10_nw2017</strain>
    </source>
</reference>
<dbReference type="EMBL" id="SRHE01000703">
    <property type="protein sequence ID" value="TWW08366.1"/>
    <property type="molecule type" value="Genomic_DNA"/>
</dbReference>
<organism evidence="1 2">
    <name type="scientific">Planctomyces bekefii</name>
    <dbReference type="NCBI Taxonomy" id="1653850"/>
    <lineage>
        <taxon>Bacteria</taxon>
        <taxon>Pseudomonadati</taxon>
        <taxon>Planctomycetota</taxon>
        <taxon>Planctomycetia</taxon>
        <taxon>Planctomycetales</taxon>
        <taxon>Planctomycetaceae</taxon>
        <taxon>Planctomyces</taxon>
    </lineage>
</organism>
<evidence type="ECO:0000313" key="2">
    <source>
        <dbReference type="Proteomes" id="UP000321083"/>
    </source>
</evidence>